<evidence type="ECO:0000256" key="2">
    <source>
        <dbReference type="SAM" id="Phobius"/>
    </source>
</evidence>
<sequence length="210" mass="20698">MSSGGGHGEGDGASQNEWLRDGLNLDPPRSVPGPPSAPRGRSWGRRLAIGGGLVAAGVVAAAVVPLTTLYGDAGDPPAAPATGTPSPSSAGPAPDTTPAPDTGATPPPPAPPPRGGGTADLVLPDRLYVLEPLTRDDPFATSLLTACAGGDRGGCTQLLDLLAQDCLDGDLAACDGLYAVTPVGSPFEEVAATCGHRFPDASSAGRCSGE</sequence>
<feature type="transmembrane region" description="Helical" evidence="2">
    <location>
        <begin position="47"/>
        <end position="70"/>
    </location>
</feature>
<feature type="region of interest" description="Disordered" evidence="1">
    <location>
        <begin position="1"/>
        <end position="43"/>
    </location>
</feature>
<accession>A0A1G6MMY5</accession>
<feature type="compositionally biased region" description="Low complexity" evidence="1">
    <location>
        <begin position="74"/>
        <end position="104"/>
    </location>
</feature>
<organism evidence="3 4">
    <name type="scientific">Geodermatophilus telluris</name>
    <dbReference type="NCBI Taxonomy" id="1190417"/>
    <lineage>
        <taxon>Bacteria</taxon>
        <taxon>Bacillati</taxon>
        <taxon>Actinomycetota</taxon>
        <taxon>Actinomycetes</taxon>
        <taxon>Geodermatophilales</taxon>
        <taxon>Geodermatophilaceae</taxon>
        <taxon>Geodermatophilus</taxon>
    </lineage>
</organism>
<keyword evidence="2" id="KW-0812">Transmembrane</keyword>
<evidence type="ECO:0000313" key="4">
    <source>
        <dbReference type="Proteomes" id="UP000199416"/>
    </source>
</evidence>
<evidence type="ECO:0000256" key="1">
    <source>
        <dbReference type="SAM" id="MobiDB-lite"/>
    </source>
</evidence>
<reference evidence="4" key="1">
    <citation type="submission" date="2016-10" db="EMBL/GenBank/DDBJ databases">
        <authorList>
            <person name="Varghese N."/>
            <person name="Submissions S."/>
        </authorList>
    </citation>
    <scope>NUCLEOTIDE SEQUENCE [LARGE SCALE GENOMIC DNA]</scope>
    <source>
        <strain evidence="4">DSM 45421</strain>
    </source>
</reference>
<dbReference type="Proteomes" id="UP000199416">
    <property type="component" value="Unassembled WGS sequence"/>
</dbReference>
<keyword evidence="2" id="KW-0472">Membrane</keyword>
<proteinExistence type="predicted"/>
<dbReference type="AlphaFoldDB" id="A0A1G6MMY5"/>
<dbReference type="EMBL" id="FMZF01000002">
    <property type="protein sequence ID" value="SDC56366.1"/>
    <property type="molecule type" value="Genomic_DNA"/>
</dbReference>
<feature type="region of interest" description="Disordered" evidence="1">
    <location>
        <begin position="74"/>
        <end position="120"/>
    </location>
</feature>
<name>A0A1G6MMY5_9ACTN</name>
<gene>
    <name evidence="3" type="ORF">SAMN05660690_1921</name>
</gene>
<evidence type="ECO:0000313" key="3">
    <source>
        <dbReference type="EMBL" id="SDC56366.1"/>
    </source>
</evidence>
<keyword evidence="4" id="KW-1185">Reference proteome</keyword>
<keyword evidence="2" id="KW-1133">Transmembrane helix</keyword>
<dbReference type="STRING" id="1190417.SAMN05660690_1921"/>
<feature type="compositionally biased region" description="Pro residues" evidence="1">
    <location>
        <begin position="105"/>
        <end position="114"/>
    </location>
</feature>
<protein>
    <submittedName>
        <fullName evidence="3">Uncharacterized protein</fullName>
    </submittedName>
</protein>